<dbReference type="Gene3D" id="3.30.70.260">
    <property type="match status" value="1"/>
</dbReference>
<dbReference type="GO" id="GO:0004664">
    <property type="term" value="F:prephenate dehydratase activity"/>
    <property type="evidence" value="ECO:0007669"/>
    <property type="project" value="UniProtKB-UniRule"/>
</dbReference>
<dbReference type="PROSITE" id="PS00858">
    <property type="entry name" value="PREPHENATE_DEHYDR_2"/>
    <property type="match status" value="1"/>
</dbReference>
<comment type="catalytic activity">
    <reaction evidence="8 10">
        <text>prephenate + H(+) = 3-phenylpyruvate + CO2 + H2O</text>
        <dbReference type="Rhea" id="RHEA:21648"/>
        <dbReference type="ChEBI" id="CHEBI:15377"/>
        <dbReference type="ChEBI" id="CHEBI:15378"/>
        <dbReference type="ChEBI" id="CHEBI:16526"/>
        <dbReference type="ChEBI" id="CHEBI:18005"/>
        <dbReference type="ChEBI" id="CHEBI:29934"/>
        <dbReference type="EC" id="4.2.1.51"/>
    </reaction>
</comment>
<evidence type="ECO:0000256" key="9">
    <source>
        <dbReference type="PIRSR" id="PIRSR001500-2"/>
    </source>
</evidence>
<dbReference type="UniPathway" id="UPA00121">
    <property type="reaction ID" value="UER00345"/>
</dbReference>
<evidence type="ECO:0000313" key="14">
    <source>
        <dbReference type="Proteomes" id="UP000231343"/>
    </source>
</evidence>
<accession>A0A2H0XTN8</accession>
<evidence type="ECO:0000256" key="8">
    <source>
        <dbReference type="ARBA" id="ARBA00047848"/>
    </source>
</evidence>
<sequence>MPSMLSFLLGGRKMKIGFLGPEGTFSEEASKLYLKKIKGKIDLIPFSTFHDILFAVESGKVHEGIVPIENSTEGTIGIVPDMLVKDVDLMIKQELVLSVYHYLIAQPGIKLSDVTDIISHPQVLDQCKNYLRQKFPKAKLHMSYSTSDAVRQVATSLGERVIAHGKVKGSVFAAIGNKGTAELYKLKILAAKINAKDNKTRFVVLAKKDAQRSGKDKTSIVFSIKSDRPGGLHDVLKVFADRDINLTKIESRPSKKALGDYYFFVDMEGHRSQELIAHALKEVKQVTSFMKLLGSYPKA</sequence>
<dbReference type="SUPFAM" id="SSF53850">
    <property type="entry name" value="Periplasmic binding protein-like II"/>
    <property type="match status" value="1"/>
</dbReference>
<dbReference type="InterPro" id="IPR045865">
    <property type="entry name" value="ACT-like_dom_sf"/>
</dbReference>
<dbReference type="CDD" id="cd13633">
    <property type="entry name" value="PBP2_Sa-PDT_like"/>
    <property type="match status" value="1"/>
</dbReference>
<dbReference type="PANTHER" id="PTHR21022:SF19">
    <property type="entry name" value="PREPHENATE DEHYDRATASE-RELATED"/>
    <property type="match status" value="1"/>
</dbReference>
<dbReference type="PROSITE" id="PS51171">
    <property type="entry name" value="PREPHENATE_DEHYDR_3"/>
    <property type="match status" value="1"/>
</dbReference>
<dbReference type="Pfam" id="PF00800">
    <property type="entry name" value="PDT"/>
    <property type="match status" value="1"/>
</dbReference>
<keyword evidence="6 10" id="KW-0584">Phenylalanine biosynthesis</keyword>
<feature type="site" description="Essential for prephenate dehydratase activity" evidence="9">
    <location>
        <position position="200"/>
    </location>
</feature>
<dbReference type="NCBIfam" id="NF008865">
    <property type="entry name" value="PRK11898.1"/>
    <property type="match status" value="1"/>
</dbReference>
<evidence type="ECO:0000259" key="11">
    <source>
        <dbReference type="PROSITE" id="PS51171"/>
    </source>
</evidence>
<dbReference type="Pfam" id="PF01842">
    <property type="entry name" value="ACT"/>
    <property type="match status" value="1"/>
</dbReference>
<evidence type="ECO:0000256" key="6">
    <source>
        <dbReference type="ARBA" id="ARBA00023222"/>
    </source>
</evidence>
<evidence type="ECO:0000256" key="4">
    <source>
        <dbReference type="ARBA" id="ARBA00022605"/>
    </source>
</evidence>
<dbReference type="PROSITE" id="PS51671">
    <property type="entry name" value="ACT"/>
    <property type="match status" value="1"/>
</dbReference>
<dbReference type="GO" id="GO:0005737">
    <property type="term" value="C:cytoplasm"/>
    <property type="evidence" value="ECO:0007669"/>
    <property type="project" value="TreeGrafter"/>
</dbReference>
<dbReference type="InterPro" id="IPR008242">
    <property type="entry name" value="Chor_mutase/pphenate_deHydtase"/>
</dbReference>
<dbReference type="EMBL" id="PEYM01000139">
    <property type="protein sequence ID" value="PIS28320.1"/>
    <property type="molecule type" value="Genomic_DNA"/>
</dbReference>
<evidence type="ECO:0000256" key="10">
    <source>
        <dbReference type="RuleBase" id="RU361254"/>
    </source>
</evidence>
<dbReference type="FunFam" id="3.30.70.260:FF:000012">
    <property type="entry name" value="Prephenate dehydratase"/>
    <property type="match status" value="1"/>
</dbReference>
<comment type="pathway">
    <text evidence="1 10">Amino-acid biosynthesis; L-phenylalanine biosynthesis; phenylpyruvate from prephenate: step 1/1.</text>
</comment>
<dbReference type="InterPro" id="IPR001086">
    <property type="entry name" value="Preph_deHydtase"/>
</dbReference>
<proteinExistence type="predicted"/>
<keyword evidence="5 10" id="KW-0057">Aromatic amino acid biosynthesis</keyword>
<dbReference type="Proteomes" id="UP000231343">
    <property type="component" value="Unassembled WGS sequence"/>
</dbReference>
<feature type="domain" description="Prephenate dehydratase" evidence="11">
    <location>
        <begin position="15"/>
        <end position="207"/>
    </location>
</feature>
<evidence type="ECO:0000256" key="7">
    <source>
        <dbReference type="ARBA" id="ARBA00023239"/>
    </source>
</evidence>
<organism evidence="13 14">
    <name type="scientific">Candidatus Saganbacteria bacterium CG08_land_8_20_14_0_20_45_16</name>
    <dbReference type="NCBI Taxonomy" id="2014293"/>
    <lineage>
        <taxon>Bacteria</taxon>
        <taxon>Bacillati</taxon>
        <taxon>Saganbacteria</taxon>
    </lineage>
</organism>
<dbReference type="SUPFAM" id="SSF55021">
    <property type="entry name" value="ACT-like"/>
    <property type="match status" value="1"/>
</dbReference>
<reference evidence="13 14" key="1">
    <citation type="submission" date="2017-09" db="EMBL/GenBank/DDBJ databases">
        <title>Depth-based differentiation of microbial function through sediment-hosted aquifers and enrichment of novel symbionts in the deep terrestrial subsurface.</title>
        <authorList>
            <person name="Probst A.J."/>
            <person name="Ladd B."/>
            <person name="Jarett J.K."/>
            <person name="Geller-Mcgrath D.E."/>
            <person name="Sieber C.M."/>
            <person name="Emerson J.B."/>
            <person name="Anantharaman K."/>
            <person name="Thomas B.C."/>
            <person name="Malmstrom R."/>
            <person name="Stieglmeier M."/>
            <person name="Klingl A."/>
            <person name="Woyke T."/>
            <person name="Ryan C.M."/>
            <person name="Banfield J.F."/>
        </authorList>
    </citation>
    <scope>NUCLEOTIDE SEQUENCE [LARGE SCALE GENOMIC DNA]</scope>
    <source>
        <strain evidence="13">CG08_land_8_20_14_0_20_45_16</strain>
    </source>
</reference>
<protein>
    <recommendedName>
        <fullName evidence="3 10">Prephenate dehydratase</fullName>
        <shortName evidence="10">PDT</shortName>
        <ecNumber evidence="2 10">4.2.1.51</ecNumber>
    </recommendedName>
</protein>
<dbReference type="InterPro" id="IPR002912">
    <property type="entry name" value="ACT_dom"/>
</dbReference>
<dbReference type="PANTHER" id="PTHR21022">
    <property type="entry name" value="PREPHENATE DEHYDRATASE P PROTEIN"/>
    <property type="match status" value="1"/>
</dbReference>
<evidence type="ECO:0000256" key="1">
    <source>
        <dbReference type="ARBA" id="ARBA00004741"/>
    </source>
</evidence>
<keyword evidence="7 10" id="KW-0456">Lyase</keyword>
<dbReference type="GO" id="GO:0009094">
    <property type="term" value="P:L-phenylalanine biosynthetic process"/>
    <property type="evidence" value="ECO:0007669"/>
    <property type="project" value="UniProtKB-UniPathway"/>
</dbReference>
<gene>
    <name evidence="10" type="primary">pheA</name>
    <name evidence="13" type="ORF">COT42_08540</name>
</gene>
<name>A0A2H0XTN8_UNCSA</name>
<evidence type="ECO:0000313" key="13">
    <source>
        <dbReference type="EMBL" id="PIS28320.1"/>
    </source>
</evidence>
<evidence type="ECO:0000256" key="5">
    <source>
        <dbReference type="ARBA" id="ARBA00023141"/>
    </source>
</evidence>
<evidence type="ECO:0000259" key="12">
    <source>
        <dbReference type="PROSITE" id="PS51671"/>
    </source>
</evidence>
<dbReference type="Gene3D" id="3.40.190.10">
    <property type="entry name" value="Periplasmic binding protein-like II"/>
    <property type="match status" value="2"/>
</dbReference>
<dbReference type="PIRSF" id="PIRSF001500">
    <property type="entry name" value="Chor_mut_pdt_Ppr"/>
    <property type="match status" value="1"/>
</dbReference>
<comment type="caution">
    <text evidence="13">The sequence shown here is derived from an EMBL/GenBank/DDBJ whole genome shotgun (WGS) entry which is preliminary data.</text>
</comment>
<dbReference type="InterPro" id="IPR018528">
    <property type="entry name" value="Preph_deHydtase_CS"/>
</dbReference>
<feature type="domain" description="ACT" evidence="12">
    <location>
        <begin position="220"/>
        <end position="297"/>
    </location>
</feature>
<evidence type="ECO:0000256" key="2">
    <source>
        <dbReference type="ARBA" id="ARBA00013147"/>
    </source>
</evidence>
<dbReference type="AlphaFoldDB" id="A0A2H0XTN8"/>
<dbReference type="CDD" id="cd04905">
    <property type="entry name" value="ACT_CM-PDT"/>
    <property type="match status" value="1"/>
</dbReference>
<dbReference type="EC" id="4.2.1.51" evidence="2 10"/>
<evidence type="ECO:0000256" key="3">
    <source>
        <dbReference type="ARBA" id="ARBA00021872"/>
    </source>
</evidence>
<keyword evidence="4 10" id="KW-0028">Amino-acid biosynthesis</keyword>